<reference evidence="1 2" key="1">
    <citation type="journal article" date="2023" name="Antonie Van Leeuwenhoek">
        <title>Unveiling the genomic potential of a novel thermostable glycoside hydrolases producing Neobacillus sedimentimangrovi UE25.</title>
        <authorList>
            <person name="Ejaz U."/>
            <person name="Saleem F."/>
            <person name="Rashid R."/>
            <person name="Hasan K.A."/>
            <person name="Syed M.N."/>
            <person name="Sohail M."/>
        </authorList>
    </citation>
    <scope>NUCLEOTIDE SEQUENCE [LARGE SCALE GENOMIC DNA]</scope>
    <source>
        <strain evidence="1 2">UE25</strain>
    </source>
</reference>
<sequence>MKFDKQMDIVSEEKVSDGMGGYEVIKVVIGSIQAFTTPVKAEIMLKEHGIVSTTALKVFTKDTLPNEFVQLRYGETMYKILQLADFGKLRMLLVEVIPNG</sequence>
<dbReference type="EMBL" id="JAJODE010000039">
    <property type="protein sequence ID" value="MCD4839733.1"/>
    <property type="molecule type" value="Genomic_DNA"/>
</dbReference>
<gene>
    <name evidence="1" type="ORF">LRS37_12825</name>
</gene>
<keyword evidence="2" id="KW-1185">Reference proteome</keyword>
<organism evidence="1 2">
    <name type="scientific">Neobacillus sedimentimangrovi</name>
    <dbReference type="NCBI Taxonomy" id="2699460"/>
    <lineage>
        <taxon>Bacteria</taxon>
        <taxon>Bacillati</taxon>
        <taxon>Bacillota</taxon>
        <taxon>Bacilli</taxon>
        <taxon>Bacillales</taxon>
        <taxon>Bacillaceae</taxon>
        <taxon>Neobacillus</taxon>
    </lineage>
</organism>
<dbReference type="Proteomes" id="UP001162836">
    <property type="component" value="Unassembled WGS sequence"/>
</dbReference>
<dbReference type="RefSeq" id="WP_231315081.1">
    <property type="nucleotide sequence ID" value="NZ_JAJODE010000039.1"/>
</dbReference>
<evidence type="ECO:0000313" key="1">
    <source>
        <dbReference type="EMBL" id="MCD4839733.1"/>
    </source>
</evidence>
<evidence type="ECO:0008006" key="3">
    <source>
        <dbReference type="Google" id="ProtNLM"/>
    </source>
</evidence>
<protein>
    <recommendedName>
        <fullName evidence="3">Phage head-tail adapter protein</fullName>
    </recommendedName>
</protein>
<name>A0ABS8QKM7_9BACI</name>
<proteinExistence type="predicted"/>
<comment type="caution">
    <text evidence="1">The sequence shown here is derived from an EMBL/GenBank/DDBJ whole genome shotgun (WGS) entry which is preliminary data.</text>
</comment>
<accession>A0ABS8QKM7</accession>
<evidence type="ECO:0000313" key="2">
    <source>
        <dbReference type="Proteomes" id="UP001162836"/>
    </source>
</evidence>